<dbReference type="Gene3D" id="3.40.50.20">
    <property type="match status" value="1"/>
</dbReference>
<evidence type="ECO:0000313" key="9">
    <source>
        <dbReference type="EMBL" id="QWY77550.1"/>
    </source>
</evidence>
<dbReference type="Pfam" id="PF17769">
    <property type="entry name" value="PurK_C"/>
    <property type="match status" value="1"/>
</dbReference>
<dbReference type="SUPFAM" id="SSF52440">
    <property type="entry name" value="PreATP-grasp domain"/>
    <property type="match status" value="1"/>
</dbReference>
<dbReference type="OrthoDB" id="9804625at2"/>
<gene>
    <name evidence="5 6 8" type="primary">purK</name>
    <name evidence="8" type="ORF">FEMY_06690</name>
    <name evidence="9" type="ORF">JZL65_00225</name>
</gene>
<dbReference type="InterPro" id="IPR040686">
    <property type="entry name" value="PurK_C"/>
</dbReference>
<comment type="pathway">
    <text evidence="5 6">Purine metabolism; IMP biosynthesis via de novo pathway; 5-amino-1-(5-phospho-D-ribosyl)imidazole-4-carboxylate from 5-amino-1-(5-phospho-D-ribosyl)imidazole (N5-CAIR route): step 1/2.</text>
</comment>
<comment type="catalytic activity">
    <reaction evidence="5 6">
        <text>5-amino-1-(5-phospho-beta-D-ribosyl)imidazole + hydrogencarbonate + ATP = 5-carboxyamino-1-(5-phospho-D-ribosyl)imidazole + ADP + phosphate + 2 H(+)</text>
        <dbReference type="Rhea" id="RHEA:19317"/>
        <dbReference type="ChEBI" id="CHEBI:15378"/>
        <dbReference type="ChEBI" id="CHEBI:17544"/>
        <dbReference type="ChEBI" id="CHEBI:30616"/>
        <dbReference type="ChEBI" id="CHEBI:43474"/>
        <dbReference type="ChEBI" id="CHEBI:58730"/>
        <dbReference type="ChEBI" id="CHEBI:137981"/>
        <dbReference type="ChEBI" id="CHEBI:456216"/>
        <dbReference type="EC" id="6.3.4.18"/>
    </reaction>
</comment>
<dbReference type="RefSeq" id="WP_031595734.1">
    <property type="nucleotide sequence ID" value="NZ_CP053675.1"/>
</dbReference>
<keyword evidence="4 5" id="KW-0067">ATP-binding</keyword>
<reference evidence="9" key="2">
    <citation type="submission" date="2021-02" db="EMBL/GenBank/DDBJ databases">
        <title>Comparative genomics of Ferrovum myxofaciens strains, predominant extremophile bacteria forming large biofilm stalactites in acid mine ecosystems.</title>
        <authorList>
            <person name="Burkartova K."/>
            <person name="Ridl J."/>
            <person name="Pajer P."/>
            <person name="Falteisek L."/>
        </authorList>
    </citation>
    <scope>NUCLEOTIDE SEQUENCE</scope>
    <source>
        <strain evidence="9">MI1III</strain>
    </source>
</reference>
<accession>A0A8F3DV87</accession>
<keyword evidence="3 5" id="KW-0658">Purine biosynthesis</keyword>
<dbReference type="InterPro" id="IPR054350">
    <property type="entry name" value="PurT/PurK_preATP-grasp"/>
</dbReference>
<proteinExistence type="inferred from homology"/>
<evidence type="ECO:0000313" key="10">
    <source>
        <dbReference type="Proteomes" id="UP000075653"/>
    </source>
</evidence>
<dbReference type="InterPro" id="IPR011054">
    <property type="entry name" value="Rudment_hybrid_motif"/>
</dbReference>
<dbReference type="InterPro" id="IPR011761">
    <property type="entry name" value="ATP-grasp"/>
</dbReference>
<organism evidence="8 10">
    <name type="scientific">Ferrovum myxofaciens</name>
    <dbReference type="NCBI Taxonomy" id="416213"/>
    <lineage>
        <taxon>Bacteria</taxon>
        <taxon>Pseudomonadati</taxon>
        <taxon>Pseudomonadota</taxon>
        <taxon>Betaproteobacteria</taxon>
        <taxon>Ferrovales</taxon>
        <taxon>Ferrovaceae</taxon>
        <taxon>Ferrovum</taxon>
    </lineage>
</organism>
<dbReference type="Pfam" id="PF22660">
    <property type="entry name" value="RS_preATP-grasp-like"/>
    <property type="match status" value="1"/>
</dbReference>
<comment type="function">
    <text evidence="5">Catalyzes the ATP-dependent conversion of 5-aminoimidazole ribonucleotide (AIR) and HCO(3)(-) to N5-carboxyaminoimidazole ribonucleotide (N5-CAIR).</text>
</comment>
<dbReference type="Gene3D" id="3.30.470.20">
    <property type="entry name" value="ATP-grasp fold, B domain"/>
    <property type="match status" value="1"/>
</dbReference>
<feature type="binding site" evidence="5">
    <location>
        <position position="104"/>
    </location>
    <ligand>
        <name>ATP</name>
        <dbReference type="ChEBI" id="CHEBI:30616"/>
    </ligand>
</feature>
<dbReference type="GO" id="GO:0004638">
    <property type="term" value="F:phosphoribosylaminoimidazole carboxylase activity"/>
    <property type="evidence" value="ECO:0007669"/>
    <property type="project" value="InterPro"/>
</dbReference>
<dbReference type="InterPro" id="IPR003135">
    <property type="entry name" value="ATP-grasp_carboxylate-amine"/>
</dbReference>
<keyword evidence="10" id="KW-1185">Reference proteome</keyword>
<reference evidence="8 10" key="1">
    <citation type="submission" date="2016-01" db="EMBL/GenBank/DDBJ databases">
        <title>Genome sequence of the acidophilic iron oxidising Ferrovum strain Z-31.</title>
        <authorList>
            <person name="Poehlein A."/>
            <person name="Ullrich S.R."/>
            <person name="Schloemann M."/>
            <person name="Muehling M."/>
            <person name="Daniel R."/>
        </authorList>
    </citation>
    <scope>NUCLEOTIDE SEQUENCE [LARGE SCALE GENOMIC DNA]</scope>
    <source>
        <strain evidence="8 10">Z-31</strain>
    </source>
</reference>
<evidence type="ECO:0000256" key="3">
    <source>
        <dbReference type="ARBA" id="ARBA00022755"/>
    </source>
</evidence>
<dbReference type="NCBIfam" id="NF004676">
    <property type="entry name" value="PRK06019.1-2"/>
    <property type="match status" value="1"/>
</dbReference>
<feature type="binding site" evidence="5">
    <location>
        <begin position="180"/>
        <end position="183"/>
    </location>
    <ligand>
        <name>ATP</name>
        <dbReference type="ChEBI" id="CHEBI:30616"/>
    </ligand>
</feature>
<dbReference type="SUPFAM" id="SSF51246">
    <property type="entry name" value="Rudiment single hybrid motif"/>
    <property type="match status" value="1"/>
</dbReference>
<name>A0A8F3DV87_9PROT</name>
<dbReference type="GO" id="GO:0005829">
    <property type="term" value="C:cytosol"/>
    <property type="evidence" value="ECO:0007669"/>
    <property type="project" value="TreeGrafter"/>
</dbReference>
<feature type="binding site" evidence="5">
    <location>
        <begin position="149"/>
        <end position="155"/>
    </location>
    <ligand>
        <name>ATP</name>
        <dbReference type="ChEBI" id="CHEBI:30616"/>
    </ligand>
</feature>
<dbReference type="Proteomes" id="UP000075653">
    <property type="component" value="Unassembled WGS sequence"/>
</dbReference>
<comment type="subunit">
    <text evidence="5 6">Homodimer.</text>
</comment>
<dbReference type="GO" id="GO:0005524">
    <property type="term" value="F:ATP binding"/>
    <property type="evidence" value="ECO:0007669"/>
    <property type="project" value="UniProtKB-UniRule"/>
</dbReference>
<feature type="binding site" evidence="5">
    <location>
        <begin position="265"/>
        <end position="266"/>
    </location>
    <ligand>
        <name>ATP</name>
        <dbReference type="ChEBI" id="CHEBI:30616"/>
    </ligand>
</feature>
<sequence>MSRRNRTLGLLGGGQLGRMFTSAARTMGFDVWVLDPDPDAPAAHFATRHLCAAFDDATALKLLADSCRAVTTEFENVPAETLSALASQVIVRPGARAVSIAQDRILEKSFLRNEGFPVGTFALIPNRESCVNALAQIKFPALIKTARFGYDGKGQVRVESAEEVQEILSHNSDLLPCILEEIVPLRLEISVILARTSAGEISHWPVAENRHHQGILDITIAPARIRDELAARARKMASEIAERLEYVGVMAVEFFVTGIDQILVNEIAPRPHNSGHYTLDACITSQFEQQVRVLCDLPLGSTEQLRPAAMINLLGDLWQEGTPPWTLVFQEPEAKLHLYGKEKPRPGRKMGHITVLGPSANEALERALRLKNALTTTASCSVAV</sequence>
<dbReference type="PANTHER" id="PTHR11609:SF5">
    <property type="entry name" value="PHOSPHORIBOSYLAMINOIMIDAZOLE CARBOXYLASE"/>
    <property type="match status" value="1"/>
</dbReference>
<dbReference type="NCBIfam" id="NF004677">
    <property type="entry name" value="PRK06019.1-3"/>
    <property type="match status" value="1"/>
</dbReference>
<accession>A0A149VZY3</accession>
<keyword evidence="2 5" id="KW-0547">Nucleotide-binding</keyword>
<dbReference type="PROSITE" id="PS50975">
    <property type="entry name" value="ATP_GRASP"/>
    <property type="match status" value="1"/>
</dbReference>
<dbReference type="GO" id="GO:0034028">
    <property type="term" value="F:5-(carboxyamino)imidazole ribonucleotide synthase activity"/>
    <property type="evidence" value="ECO:0007669"/>
    <property type="project" value="UniProtKB-UniRule"/>
</dbReference>
<dbReference type="NCBIfam" id="TIGR01161">
    <property type="entry name" value="purK"/>
    <property type="match status" value="1"/>
</dbReference>
<dbReference type="UniPathway" id="UPA00074">
    <property type="reaction ID" value="UER00942"/>
</dbReference>
<dbReference type="GO" id="GO:0046872">
    <property type="term" value="F:metal ion binding"/>
    <property type="evidence" value="ECO:0007669"/>
    <property type="project" value="InterPro"/>
</dbReference>
<dbReference type="SUPFAM" id="SSF56059">
    <property type="entry name" value="Glutathione synthetase ATP-binding domain-like"/>
    <property type="match status" value="1"/>
</dbReference>
<dbReference type="EMBL" id="CP071137">
    <property type="protein sequence ID" value="QWY77550.1"/>
    <property type="molecule type" value="Genomic_DNA"/>
</dbReference>
<evidence type="ECO:0000256" key="2">
    <source>
        <dbReference type="ARBA" id="ARBA00022741"/>
    </source>
</evidence>
<dbReference type="FunFam" id="3.30.470.20:FF:000029">
    <property type="entry name" value="N5-carboxyaminoimidazole ribonucleotide synthase"/>
    <property type="match status" value="1"/>
</dbReference>
<comment type="function">
    <text evidence="6">Catalyzes the ATP-dependent conversion of 5-aminoimidazole ribonucleotide (AIR) and HCO(3)- to N5-carboxyaminoimidazole ribonucleotide (N5-CAIR).</text>
</comment>
<feature type="binding site" evidence="5">
    <location>
        <position position="188"/>
    </location>
    <ligand>
        <name>ATP</name>
        <dbReference type="ChEBI" id="CHEBI:30616"/>
    </ligand>
</feature>
<dbReference type="PATRIC" id="fig|1789004.3.peg.673"/>
<evidence type="ECO:0000259" key="7">
    <source>
        <dbReference type="PROSITE" id="PS50975"/>
    </source>
</evidence>
<dbReference type="Pfam" id="PF02222">
    <property type="entry name" value="ATP-grasp"/>
    <property type="match status" value="1"/>
</dbReference>
<feature type="binding site" evidence="5">
    <location>
        <position position="144"/>
    </location>
    <ligand>
        <name>ATP</name>
        <dbReference type="ChEBI" id="CHEBI:30616"/>
    </ligand>
</feature>
<dbReference type="AlphaFoldDB" id="A0A8F3DV87"/>
<dbReference type="Gene3D" id="3.30.1490.20">
    <property type="entry name" value="ATP-grasp fold, A domain"/>
    <property type="match status" value="1"/>
</dbReference>
<evidence type="ECO:0000313" key="8">
    <source>
        <dbReference type="EMBL" id="KXW58791.1"/>
    </source>
</evidence>
<dbReference type="InterPro" id="IPR016185">
    <property type="entry name" value="PreATP-grasp_dom_sf"/>
</dbReference>
<dbReference type="Proteomes" id="UP000683551">
    <property type="component" value="Chromosome"/>
</dbReference>
<feature type="binding site" evidence="5">
    <location>
        <position position="211"/>
    </location>
    <ligand>
        <name>ATP</name>
        <dbReference type="ChEBI" id="CHEBI:30616"/>
    </ligand>
</feature>
<feature type="domain" description="ATP-grasp" evidence="7">
    <location>
        <begin position="108"/>
        <end position="295"/>
    </location>
</feature>
<dbReference type="EC" id="6.3.4.18" evidence="5 6"/>
<keyword evidence="1 5" id="KW-0436">Ligase</keyword>
<evidence type="ECO:0000256" key="1">
    <source>
        <dbReference type="ARBA" id="ARBA00022598"/>
    </source>
</evidence>
<dbReference type="NCBIfam" id="NF004679">
    <property type="entry name" value="PRK06019.1-5"/>
    <property type="match status" value="1"/>
</dbReference>
<dbReference type="NCBIfam" id="NF004675">
    <property type="entry name" value="PRK06019.1-1"/>
    <property type="match status" value="1"/>
</dbReference>
<evidence type="ECO:0000256" key="6">
    <source>
        <dbReference type="RuleBase" id="RU361200"/>
    </source>
</evidence>
<evidence type="ECO:0000256" key="4">
    <source>
        <dbReference type="ARBA" id="ARBA00022840"/>
    </source>
</evidence>
<comment type="similarity">
    <text evidence="5 6">Belongs to the PurK/PurT family.</text>
</comment>
<protein>
    <recommendedName>
        <fullName evidence="5 6">N5-carboxyaminoimidazole ribonucleotide synthase</fullName>
        <shortName evidence="5 6">N5-CAIR synthase</shortName>
        <ecNumber evidence="5 6">6.3.4.18</ecNumber>
    </recommendedName>
    <alternativeName>
        <fullName evidence="5 6">5-(carboxyamino)imidazole ribonucleotide synthetase</fullName>
    </alternativeName>
</protein>
<dbReference type="GO" id="GO:0006189">
    <property type="term" value="P:'de novo' IMP biosynthetic process"/>
    <property type="evidence" value="ECO:0007669"/>
    <property type="project" value="UniProtKB-UniRule"/>
</dbReference>
<dbReference type="HAMAP" id="MF_01928">
    <property type="entry name" value="PurK"/>
    <property type="match status" value="1"/>
</dbReference>
<dbReference type="InterPro" id="IPR005875">
    <property type="entry name" value="PurK"/>
</dbReference>
<dbReference type="EMBL" id="LRRD01000010">
    <property type="protein sequence ID" value="KXW58791.1"/>
    <property type="molecule type" value="Genomic_DNA"/>
</dbReference>
<evidence type="ECO:0000256" key="5">
    <source>
        <dbReference type="HAMAP-Rule" id="MF_01928"/>
    </source>
</evidence>
<dbReference type="InterPro" id="IPR013815">
    <property type="entry name" value="ATP_grasp_subdomain_1"/>
</dbReference>
<dbReference type="PANTHER" id="PTHR11609">
    <property type="entry name" value="PURINE BIOSYNTHESIS PROTEIN 6/7, PUR6/7"/>
    <property type="match status" value="1"/>
</dbReference>